<evidence type="ECO:0000313" key="1">
    <source>
        <dbReference type="EMBL" id="RAL06067.1"/>
    </source>
</evidence>
<dbReference type="RefSeq" id="XP_025580394.1">
    <property type="nucleotide sequence ID" value="XM_025718348.1"/>
</dbReference>
<dbReference type="VEuPathDB" id="FungiDB:BO80DRAFT_420377"/>
<sequence>MPYLYYCCQCGDGPKLWENQPWCILCRHRACSGCKPADKSTPAHKGASPTVDTTISGDSGNFPAYAPESCAAFHDIRESMSDVFIHSTPIDCRLLLEWDLRRFVKVELNGCWNLGALLTLSGTVDNAYATTCEQYIQLFWGEDGLAVLQAVKNHVMNNDLPLPQFEHLGVRYTFEADDCGRYIDVQGTPRNLSIFFQLLSWLVCTFQVSQRGPLKAYRGVMRKPDSVGSRTYYSIEREPRTIADHERGSCWLPLYQNSNLAHGYPVPPRTGGIGLELSFDVLLTLGRIHYPLELPDGIILKGHSTMLIPTLISSPNCLQWHFIVSETPERYIEVDRIPDGLKENMIELDVDTLKTYRAFVGYCTRARVHMGTKHSQFDQICSSEARNARTTVRLEREIAPTISLSGLGSFGAGIGSRVIFPRGLIASVENEEILLEDRLLNSQRNPLLLYDVPNQTGFLVPELCAVLEIAHVWAARQADRDTLLSVMPFAEVSHDGGQAAYNAIVENRNLVLREAQADEKPYMFLTKLKEIFRFLEQRRELQRAYNSSIRMLESHSIRGWELYDIAACRSSWEKQVRLPLGKASCWRDIVHENQDTIVLFCQGMADAIQPEPGSVCGAWIPLPRRENFLLASTSCIRDLTDIHGGNQHRPKLGNQLFVDKFRETDPFGPCDAGSGGTCNRVLKLTKSRPGDEFVLPKEGAIVLGSQDYRPHPGRTTRSGPLEISDRLFSLFIK</sequence>
<reference evidence="1 2" key="1">
    <citation type="submission" date="2018-02" db="EMBL/GenBank/DDBJ databases">
        <title>The genomes of Aspergillus section Nigri reveals drivers in fungal speciation.</title>
        <authorList>
            <consortium name="DOE Joint Genome Institute"/>
            <person name="Vesth T.C."/>
            <person name="Nybo J."/>
            <person name="Theobald S."/>
            <person name="Brandl J."/>
            <person name="Frisvad J.C."/>
            <person name="Nielsen K.F."/>
            <person name="Lyhne E.K."/>
            <person name="Kogle M.E."/>
            <person name="Kuo A."/>
            <person name="Riley R."/>
            <person name="Clum A."/>
            <person name="Nolan M."/>
            <person name="Lipzen A."/>
            <person name="Salamov A."/>
            <person name="Henrissat B."/>
            <person name="Wiebenga A."/>
            <person name="De vries R.P."/>
            <person name="Grigoriev I.V."/>
            <person name="Mortensen U.H."/>
            <person name="Andersen M.R."/>
            <person name="Baker S.E."/>
        </authorList>
    </citation>
    <scope>NUCLEOTIDE SEQUENCE [LARGE SCALE GENOMIC DNA]</scope>
    <source>
        <strain evidence="1 2">CBS 121593</strain>
    </source>
</reference>
<organism evidence="1 2">
    <name type="scientific">Aspergillus ibericus CBS 121593</name>
    <dbReference type="NCBI Taxonomy" id="1448316"/>
    <lineage>
        <taxon>Eukaryota</taxon>
        <taxon>Fungi</taxon>
        <taxon>Dikarya</taxon>
        <taxon>Ascomycota</taxon>
        <taxon>Pezizomycotina</taxon>
        <taxon>Eurotiomycetes</taxon>
        <taxon>Eurotiomycetidae</taxon>
        <taxon>Eurotiales</taxon>
        <taxon>Aspergillaceae</taxon>
        <taxon>Aspergillus</taxon>
        <taxon>Aspergillus subgen. Circumdati</taxon>
    </lineage>
</organism>
<protein>
    <submittedName>
        <fullName evidence="1">Uncharacterized protein</fullName>
    </submittedName>
</protein>
<dbReference type="OrthoDB" id="1577640at2759"/>
<dbReference type="EMBL" id="KZ824419">
    <property type="protein sequence ID" value="RAL06067.1"/>
    <property type="molecule type" value="Genomic_DNA"/>
</dbReference>
<dbReference type="GeneID" id="37223213"/>
<proteinExistence type="predicted"/>
<dbReference type="STRING" id="1448316.A0A395HDW6"/>
<evidence type="ECO:0000313" key="2">
    <source>
        <dbReference type="Proteomes" id="UP000249402"/>
    </source>
</evidence>
<keyword evidence="2" id="KW-1185">Reference proteome</keyword>
<name>A0A395HDW6_9EURO</name>
<dbReference type="AlphaFoldDB" id="A0A395HDW6"/>
<gene>
    <name evidence="1" type="ORF">BO80DRAFT_420377</name>
</gene>
<accession>A0A395HDW6</accession>
<dbReference type="Proteomes" id="UP000249402">
    <property type="component" value="Unassembled WGS sequence"/>
</dbReference>